<dbReference type="GO" id="GO:0005765">
    <property type="term" value="C:lysosomal membrane"/>
    <property type="evidence" value="ECO:0007669"/>
    <property type="project" value="TreeGrafter"/>
</dbReference>
<dbReference type="OrthoDB" id="582367at2"/>
<evidence type="ECO:0000256" key="3">
    <source>
        <dbReference type="ARBA" id="ARBA00022989"/>
    </source>
</evidence>
<dbReference type="InterPro" id="IPR023352">
    <property type="entry name" value="MAPEG-like_dom_sf"/>
</dbReference>
<dbReference type="InterPro" id="IPR001129">
    <property type="entry name" value="Membr-assoc_MAPEG"/>
</dbReference>
<proteinExistence type="predicted"/>
<accession>A0A099CT16</accession>
<feature type="transmembrane region" description="Helical" evidence="5">
    <location>
        <begin position="121"/>
        <end position="141"/>
    </location>
</feature>
<name>A0A099CT16_9GAMM</name>
<dbReference type="Pfam" id="PF01124">
    <property type="entry name" value="MAPEG"/>
    <property type="match status" value="1"/>
</dbReference>
<evidence type="ECO:0000313" key="7">
    <source>
        <dbReference type="Proteomes" id="UP000029708"/>
    </source>
</evidence>
<evidence type="ECO:0000256" key="1">
    <source>
        <dbReference type="ARBA" id="ARBA00004370"/>
    </source>
</evidence>
<evidence type="ECO:0000256" key="5">
    <source>
        <dbReference type="SAM" id="Phobius"/>
    </source>
</evidence>
<dbReference type="HOGENOM" id="CLU_113698_0_0_6"/>
<keyword evidence="7" id="KW-1185">Reference proteome</keyword>
<dbReference type="PANTHER" id="PTHR31004:SF1">
    <property type="entry name" value="TRANSMEMBRANE PROTEIN 79"/>
    <property type="match status" value="1"/>
</dbReference>
<dbReference type="AlphaFoldDB" id="A0A099CT16"/>
<protein>
    <recommendedName>
        <fullName evidence="8">MAPEG family protein</fullName>
    </recommendedName>
</protein>
<evidence type="ECO:0008006" key="8">
    <source>
        <dbReference type="Google" id="ProtNLM"/>
    </source>
</evidence>
<keyword evidence="3 5" id="KW-1133">Transmembrane helix</keyword>
<dbReference type="GO" id="GO:0045055">
    <property type="term" value="P:regulated exocytosis"/>
    <property type="evidence" value="ECO:0007669"/>
    <property type="project" value="TreeGrafter"/>
</dbReference>
<evidence type="ECO:0000313" key="6">
    <source>
        <dbReference type="EMBL" id="KGI77093.1"/>
    </source>
</evidence>
<dbReference type="STRING" id="1543381.LF63_0112660"/>
<feature type="transmembrane region" description="Helical" evidence="5">
    <location>
        <begin position="12"/>
        <end position="32"/>
    </location>
</feature>
<dbReference type="EMBL" id="JROI01000014">
    <property type="protein sequence ID" value="KGI77093.1"/>
    <property type="molecule type" value="Genomic_DNA"/>
</dbReference>
<feature type="transmembrane region" description="Helical" evidence="5">
    <location>
        <begin position="52"/>
        <end position="70"/>
    </location>
</feature>
<keyword evidence="4 5" id="KW-0472">Membrane</keyword>
<gene>
    <name evidence="6" type="ORF">LF63_0112660</name>
</gene>
<dbReference type="PANTHER" id="PTHR31004">
    <property type="entry name" value="TRANSMEMBRANE PROTEIN 79"/>
    <property type="match status" value="1"/>
</dbReference>
<reference evidence="6 7" key="1">
    <citation type="submission" date="2014-09" db="EMBL/GenBank/DDBJ databases">
        <title>Xanthomonadaceae 3.5X direct submission.</title>
        <authorList>
            <person name="Fang T."/>
            <person name="Wang H."/>
        </authorList>
    </citation>
    <scope>NUCLEOTIDE SEQUENCE [LARGE SCALE GENOMIC DNA]</scope>
    <source>
        <strain evidence="6 7">3.5X</strain>
    </source>
</reference>
<feature type="transmembrane region" description="Helical" evidence="5">
    <location>
        <begin position="153"/>
        <end position="179"/>
    </location>
</feature>
<dbReference type="Gene3D" id="1.20.120.550">
    <property type="entry name" value="Membrane associated eicosanoid/glutathione metabolism-like domain"/>
    <property type="match status" value="1"/>
</dbReference>
<organism evidence="6 7">
    <name type="scientific">Oleiagrimonas soli</name>
    <dbReference type="NCBI Taxonomy" id="1543381"/>
    <lineage>
        <taxon>Bacteria</taxon>
        <taxon>Pseudomonadati</taxon>
        <taxon>Pseudomonadota</taxon>
        <taxon>Gammaproteobacteria</taxon>
        <taxon>Lysobacterales</taxon>
        <taxon>Rhodanobacteraceae</taxon>
        <taxon>Oleiagrimonas</taxon>
    </lineage>
</organism>
<evidence type="ECO:0000256" key="2">
    <source>
        <dbReference type="ARBA" id="ARBA00022692"/>
    </source>
</evidence>
<keyword evidence="2 5" id="KW-0812">Transmembrane</keyword>
<evidence type="ECO:0000256" key="4">
    <source>
        <dbReference type="ARBA" id="ARBA00023136"/>
    </source>
</evidence>
<dbReference type="SUPFAM" id="SSF161084">
    <property type="entry name" value="MAPEG domain-like"/>
    <property type="match status" value="1"/>
</dbReference>
<dbReference type="Proteomes" id="UP000029708">
    <property type="component" value="Unassembled WGS sequence"/>
</dbReference>
<sequence length="180" mass="18935">MTSLSEKQRGVLHGMALGMTGALAVVGLGVWLNPFGYAHTLSLPTRLGVAARAIALPAACLMLAIGRLAAHRFRTPGDIDGSGLTQGSERANLLQALLQNTLEQTVLASAAYVAWAVAAPASWLSVVPLAALTFVGGRLLFFARYRHGAGARAFGFALTFYPTALMLLTSLLTMIWNLVA</sequence>
<comment type="subcellular location">
    <subcellularLocation>
        <location evidence="1">Membrane</location>
    </subcellularLocation>
</comment>
<comment type="caution">
    <text evidence="6">The sequence shown here is derived from an EMBL/GenBank/DDBJ whole genome shotgun (WGS) entry which is preliminary data.</text>
</comment>